<dbReference type="Pfam" id="PF05269">
    <property type="entry name" value="Phage_CII"/>
    <property type="match status" value="1"/>
</dbReference>
<dbReference type="GO" id="GO:0006355">
    <property type="term" value="P:regulation of DNA-templated transcription"/>
    <property type="evidence" value="ECO:0007669"/>
    <property type="project" value="InterPro"/>
</dbReference>
<evidence type="ECO:0008006" key="3">
    <source>
        <dbReference type="Google" id="ProtNLM"/>
    </source>
</evidence>
<dbReference type="InterPro" id="IPR010982">
    <property type="entry name" value="Lambda_DNA-bd_dom_sf"/>
</dbReference>
<gene>
    <name evidence="1" type="ORF">F6W21_04465</name>
</gene>
<dbReference type="RefSeq" id="WP_202860312.1">
    <property type="nucleotide sequence ID" value="NZ_JAETUX010000001.1"/>
</dbReference>
<dbReference type="Gene3D" id="1.10.260.40">
    <property type="entry name" value="lambda repressor-like DNA-binding domains"/>
    <property type="match status" value="1"/>
</dbReference>
<proteinExistence type="predicted"/>
<accession>A0AAD3YNR6</accession>
<dbReference type="AlphaFoldDB" id="A0AAD3YNR6"/>
<dbReference type="SUPFAM" id="SSF47413">
    <property type="entry name" value="lambda repressor-like DNA-binding domains"/>
    <property type="match status" value="1"/>
</dbReference>
<dbReference type="EMBL" id="DACXIC010000004">
    <property type="protein sequence ID" value="HAU4355579.1"/>
    <property type="molecule type" value="Genomic_DNA"/>
</dbReference>
<organism evidence="1 2">
    <name type="scientific">Klebsiella oxytoca</name>
    <dbReference type="NCBI Taxonomy" id="571"/>
    <lineage>
        <taxon>Bacteria</taxon>
        <taxon>Pseudomonadati</taxon>
        <taxon>Pseudomonadota</taxon>
        <taxon>Gammaproteobacteria</taxon>
        <taxon>Enterobacterales</taxon>
        <taxon>Enterobacteriaceae</taxon>
        <taxon>Klebsiella/Raoultella group</taxon>
        <taxon>Klebsiella</taxon>
    </lineage>
</organism>
<evidence type="ECO:0000313" key="2">
    <source>
        <dbReference type="Proteomes" id="UP000868497"/>
    </source>
</evidence>
<reference evidence="1" key="2">
    <citation type="submission" date="2019-09" db="EMBL/GenBank/DDBJ databases">
        <authorList>
            <consortium name="NCBI Pathogen Detection Project"/>
        </authorList>
    </citation>
    <scope>NUCLEOTIDE SEQUENCE</scope>
    <source>
        <strain evidence="1">AUSMDU00005748</strain>
    </source>
</reference>
<evidence type="ECO:0000313" key="1">
    <source>
        <dbReference type="EMBL" id="HAU4355579.1"/>
    </source>
</evidence>
<comment type="caution">
    <text evidence="1">The sequence shown here is derived from an EMBL/GenBank/DDBJ whole genome shotgun (WGS) entry which is preliminary data.</text>
</comment>
<dbReference type="InterPro" id="IPR007933">
    <property type="entry name" value="Transcrpt_activ_CII"/>
</dbReference>
<dbReference type="Proteomes" id="UP000868497">
    <property type="component" value="Unassembled WGS sequence"/>
</dbReference>
<reference evidence="1" key="1">
    <citation type="journal article" date="2018" name="Genome Biol.">
        <title>SKESA: strategic k-mer extension for scrupulous assemblies.</title>
        <authorList>
            <person name="Souvorov A."/>
            <person name="Agarwala R."/>
            <person name="Lipman D.J."/>
        </authorList>
    </citation>
    <scope>NUCLEOTIDE SEQUENCE</scope>
    <source>
        <strain evidence="1">AUSMDU00005748</strain>
    </source>
</reference>
<protein>
    <recommendedName>
        <fullName evidence="3">Bacteriophage CII family protein</fullName>
    </recommendedName>
</protein>
<sequence>MDNTIKRNKANARQIESWLLSQVAIIGGRNVAKAIGVDESQVSRWKVSWFPKISMLLSVLEYGVVDDDIARVSKQVALYLEENILTNVRKAKRPAATERQDQITLDF</sequence>
<name>A0AAD3YNR6_KLEOX</name>
<dbReference type="GO" id="GO:0003677">
    <property type="term" value="F:DNA binding"/>
    <property type="evidence" value="ECO:0007669"/>
    <property type="project" value="InterPro"/>
</dbReference>